<evidence type="ECO:0000313" key="1">
    <source>
        <dbReference type="EMBL" id="KXA13212.1"/>
    </source>
</evidence>
<comment type="caution">
    <text evidence="1">The sequence shown here is derived from an EMBL/GenBank/DDBJ whole genome shotgun (WGS) entry which is preliminary data.</text>
</comment>
<name>A0A133NAA8_FUSNU</name>
<reference evidence="2" key="1">
    <citation type="submission" date="2016-01" db="EMBL/GenBank/DDBJ databases">
        <authorList>
            <person name="Mitreva M."/>
            <person name="Pepin K.H."/>
            <person name="Mihindukulasuriya K.A."/>
            <person name="Fulton R."/>
            <person name="Fronick C."/>
            <person name="O'Laughlin M."/>
            <person name="Miner T."/>
            <person name="Herter B."/>
            <person name="Rosa B.A."/>
            <person name="Cordes M."/>
            <person name="Tomlinson C."/>
            <person name="Wollam A."/>
            <person name="Palsikar V.B."/>
            <person name="Mardis E.R."/>
            <person name="Wilson R.K."/>
        </authorList>
    </citation>
    <scope>NUCLEOTIDE SEQUENCE [LARGE SCALE GENOMIC DNA]</scope>
    <source>
        <strain evidence="2">MJR7757B</strain>
    </source>
</reference>
<protein>
    <submittedName>
        <fullName evidence="1">Uncharacterized protein</fullName>
    </submittedName>
</protein>
<dbReference type="Proteomes" id="UP000070401">
    <property type="component" value="Unassembled WGS sequence"/>
</dbReference>
<organism evidence="1 2">
    <name type="scientific">Fusobacterium nucleatum</name>
    <dbReference type="NCBI Taxonomy" id="851"/>
    <lineage>
        <taxon>Bacteria</taxon>
        <taxon>Fusobacteriati</taxon>
        <taxon>Fusobacteriota</taxon>
        <taxon>Fusobacteriia</taxon>
        <taxon>Fusobacteriales</taxon>
        <taxon>Fusobacteriaceae</taxon>
        <taxon>Fusobacterium</taxon>
    </lineage>
</organism>
<dbReference type="PATRIC" id="fig|851.8.peg.2460"/>
<keyword evidence="2" id="KW-1185">Reference proteome</keyword>
<dbReference type="AlphaFoldDB" id="A0A133NAA8"/>
<sequence>MPKTELSFPDLYLKNISKKFRETGFKILQEQEAFYPIKFYNIGALVWYAHIIEM</sequence>
<gene>
    <name evidence="1" type="ORF">HMPREF3221_02427</name>
</gene>
<evidence type="ECO:0000313" key="2">
    <source>
        <dbReference type="Proteomes" id="UP000070401"/>
    </source>
</evidence>
<accession>A0A133NAA8</accession>
<proteinExistence type="predicted"/>
<dbReference type="EMBL" id="LRPY01000288">
    <property type="protein sequence ID" value="KXA13212.1"/>
    <property type="molecule type" value="Genomic_DNA"/>
</dbReference>